<dbReference type="EMBL" id="HBUF01262943">
    <property type="protein sequence ID" value="CAG6683404.1"/>
    <property type="molecule type" value="Transcribed_RNA"/>
</dbReference>
<dbReference type="AlphaFoldDB" id="A0A8D8X6A7"/>
<dbReference type="PANTHER" id="PTHR11815">
    <property type="entry name" value="SUCCINYL-COA SYNTHETASE BETA CHAIN"/>
    <property type="match status" value="1"/>
</dbReference>
<dbReference type="GO" id="GO:0006104">
    <property type="term" value="P:succinyl-CoA metabolic process"/>
    <property type="evidence" value="ECO:0007669"/>
    <property type="project" value="TreeGrafter"/>
</dbReference>
<evidence type="ECO:0000256" key="1">
    <source>
        <dbReference type="ARBA" id="ARBA00022741"/>
    </source>
</evidence>
<dbReference type="InterPro" id="IPR016102">
    <property type="entry name" value="Succinyl-CoA_synth-like"/>
</dbReference>
<dbReference type="GO" id="GO:0042709">
    <property type="term" value="C:succinate-CoA ligase complex"/>
    <property type="evidence" value="ECO:0007669"/>
    <property type="project" value="TreeGrafter"/>
</dbReference>
<dbReference type="GO" id="GO:0004776">
    <property type="term" value="F:succinate-CoA ligase (GDP-forming) activity"/>
    <property type="evidence" value="ECO:0007669"/>
    <property type="project" value="TreeGrafter"/>
</dbReference>
<proteinExistence type="predicted"/>
<organism evidence="2">
    <name type="scientific">Cacopsylla melanoneura</name>
    <dbReference type="NCBI Taxonomy" id="428564"/>
    <lineage>
        <taxon>Eukaryota</taxon>
        <taxon>Metazoa</taxon>
        <taxon>Ecdysozoa</taxon>
        <taxon>Arthropoda</taxon>
        <taxon>Hexapoda</taxon>
        <taxon>Insecta</taxon>
        <taxon>Pterygota</taxon>
        <taxon>Neoptera</taxon>
        <taxon>Paraneoptera</taxon>
        <taxon>Hemiptera</taxon>
        <taxon>Sternorrhyncha</taxon>
        <taxon>Psylloidea</taxon>
        <taxon>Psyllidae</taxon>
        <taxon>Psyllinae</taxon>
        <taxon>Cacopsylla</taxon>
    </lineage>
</organism>
<dbReference type="PANTHER" id="PTHR11815:SF10">
    <property type="entry name" value="SUCCINATE--COA LIGASE [GDP-FORMING] SUBUNIT BETA, MITOCHONDRIAL"/>
    <property type="match status" value="1"/>
</dbReference>
<dbReference type="GO" id="GO:0006099">
    <property type="term" value="P:tricarboxylic acid cycle"/>
    <property type="evidence" value="ECO:0007669"/>
    <property type="project" value="TreeGrafter"/>
</dbReference>
<protein>
    <submittedName>
        <fullName evidence="2">Succinyl-CoA ligase [ADP-forming] subunit beta</fullName>
    </submittedName>
</protein>
<reference evidence="2" key="1">
    <citation type="submission" date="2021-05" db="EMBL/GenBank/DDBJ databases">
        <authorList>
            <person name="Alioto T."/>
            <person name="Alioto T."/>
            <person name="Gomez Garrido J."/>
        </authorList>
    </citation>
    <scope>NUCLEOTIDE SEQUENCE</scope>
</reference>
<evidence type="ECO:0000313" key="2">
    <source>
        <dbReference type="EMBL" id="CAG6683404.1"/>
    </source>
</evidence>
<dbReference type="GO" id="GO:0005739">
    <property type="term" value="C:mitochondrion"/>
    <property type="evidence" value="ECO:0007669"/>
    <property type="project" value="TreeGrafter"/>
</dbReference>
<accession>A0A8D8X6A7</accession>
<dbReference type="SUPFAM" id="SSF52210">
    <property type="entry name" value="Succinyl-CoA synthetase domains"/>
    <property type="match status" value="1"/>
</dbReference>
<name>A0A8D8X6A7_9HEMI</name>
<keyword evidence="2" id="KW-0436">Ligase</keyword>
<keyword evidence="1" id="KW-0547">Nucleotide-binding</keyword>
<sequence>MVFFVLGCNVFLKFLYFIRFLSQSILKITDFLGFLVQLTLSTMDIIKLHGGEPANFLDVGGGVNEESIIQCLPTMRTPGRYGYLLASHCPHEAESTSKKSKIL</sequence>
<dbReference type="GO" id="GO:0000166">
    <property type="term" value="F:nucleotide binding"/>
    <property type="evidence" value="ECO:0007669"/>
    <property type="project" value="UniProtKB-KW"/>
</dbReference>
<dbReference type="Gene3D" id="3.40.50.261">
    <property type="entry name" value="Succinyl-CoA synthetase domains"/>
    <property type="match status" value="1"/>
</dbReference>